<sequence length="492" mass="53166">MARHTAIFALAAFLALAAFDGADATTCISSSNPLDNNKEYFSVTDRVAVDGTAAGSAEVTVAGDFSITYHKHFKVLKNLLVTPAKTYVLRMCGSDVPTKYPNGTAIESDAKHFSVPVKGVGVGGSIPMAFLEQLDLLDKIKVADPQYVHSPCIRNAEKAGTILGQGSGHLHAAGWANKTKDNDAVELVVTDSWNTGACSCDKDVVFDPSTDDTPLGRAEWIKYISTFFNEEGRANVAFAREKAAYDATKKIAKDAADVHASLQKPKKKCAWVNEAYDSNWNSYWKLDIAPYKLAYCADAGMEAVTDKDSQGYAKNYVKSGNRLTNALADVDVVIDETYDSDPATNLDTKEKVLAKLGITLKEGAVLLRLDRELSDNSATSTKFYEINSGNSGINWAWSESGVLRPAHVLQGLVHAVWPNSVKEIDPACVDYFRDVTAGEKPVVKDHTHCTKWDKANADAQCVTNIIFRDSPAAKPSFIVAILVALVVALIGA</sequence>
<dbReference type="EMBL" id="CP001326">
    <property type="protein sequence ID" value="ACO63321.1"/>
    <property type="molecule type" value="Genomic_DNA"/>
</dbReference>
<feature type="chain" id="PRO_5002906866" evidence="1">
    <location>
        <begin position="25"/>
        <end position="492"/>
    </location>
</feature>
<protein>
    <submittedName>
        <fullName evidence="2">Uncharacterized protein</fullName>
    </submittedName>
</protein>
<organism evidence="2 3">
    <name type="scientific">Micromonas commoda (strain RCC299 / NOUM17 / CCMP2709)</name>
    <name type="common">Picoplanktonic green alga</name>
    <dbReference type="NCBI Taxonomy" id="296587"/>
    <lineage>
        <taxon>Eukaryota</taxon>
        <taxon>Viridiplantae</taxon>
        <taxon>Chlorophyta</taxon>
        <taxon>Mamiellophyceae</taxon>
        <taxon>Mamiellales</taxon>
        <taxon>Mamiellaceae</taxon>
        <taxon>Micromonas</taxon>
    </lineage>
</organism>
<reference evidence="2 3" key="1">
    <citation type="journal article" date="2009" name="Science">
        <title>Green evolution and dynamic adaptations revealed by genomes of the marine picoeukaryotes Micromonas.</title>
        <authorList>
            <person name="Worden A.Z."/>
            <person name="Lee J.H."/>
            <person name="Mock T."/>
            <person name="Rouze P."/>
            <person name="Simmons M.P."/>
            <person name="Aerts A.L."/>
            <person name="Allen A.E."/>
            <person name="Cuvelier M.L."/>
            <person name="Derelle E."/>
            <person name="Everett M.V."/>
            <person name="Foulon E."/>
            <person name="Grimwood J."/>
            <person name="Gundlach H."/>
            <person name="Henrissat B."/>
            <person name="Napoli C."/>
            <person name="McDonald S.M."/>
            <person name="Parker M.S."/>
            <person name="Rombauts S."/>
            <person name="Salamov A."/>
            <person name="Von Dassow P."/>
            <person name="Badger J.H."/>
            <person name="Coutinho P.M."/>
            <person name="Demir E."/>
            <person name="Dubchak I."/>
            <person name="Gentemann C."/>
            <person name="Eikrem W."/>
            <person name="Gready J.E."/>
            <person name="John U."/>
            <person name="Lanier W."/>
            <person name="Lindquist E.A."/>
            <person name="Lucas S."/>
            <person name="Mayer K.F."/>
            <person name="Moreau H."/>
            <person name="Not F."/>
            <person name="Otillar R."/>
            <person name="Panaud O."/>
            <person name="Pangilinan J."/>
            <person name="Paulsen I."/>
            <person name="Piegu B."/>
            <person name="Poliakov A."/>
            <person name="Robbens S."/>
            <person name="Schmutz J."/>
            <person name="Toulza E."/>
            <person name="Wyss T."/>
            <person name="Zelensky A."/>
            <person name="Zhou K."/>
            <person name="Armbrust E.V."/>
            <person name="Bhattacharya D."/>
            <person name="Goodenough U.W."/>
            <person name="Van de Peer Y."/>
            <person name="Grigoriev I.V."/>
        </authorList>
    </citation>
    <scope>NUCLEOTIDE SEQUENCE [LARGE SCALE GENOMIC DNA]</scope>
    <source>
        <strain evidence="3">RCC299 / NOUM17</strain>
    </source>
</reference>
<dbReference type="FunCoup" id="C1E5V8">
    <property type="interactions" value="3"/>
</dbReference>
<dbReference type="KEGG" id="mis:MICPUN_100432"/>
<accession>C1E5V8</accession>
<evidence type="ECO:0000313" key="2">
    <source>
        <dbReference type="EMBL" id="ACO63321.1"/>
    </source>
</evidence>
<dbReference type="RefSeq" id="XP_002502063.1">
    <property type="nucleotide sequence ID" value="XM_002502017.1"/>
</dbReference>
<keyword evidence="1" id="KW-0732">Signal</keyword>
<gene>
    <name evidence="2" type="ORF">MICPUN_100432</name>
</gene>
<dbReference type="AlphaFoldDB" id="C1E5V8"/>
<evidence type="ECO:0000256" key="1">
    <source>
        <dbReference type="SAM" id="SignalP"/>
    </source>
</evidence>
<dbReference type="OrthoDB" id="409848at2759"/>
<dbReference type="STRING" id="296587.C1E5V8"/>
<dbReference type="OMA" id="KCAWVTA"/>
<dbReference type="eggNOG" id="ENOG502QWDR">
    <property type="taxonomic scope" value="Eukaryota"/>
</dbReference>
<dbReference type="PANTHER" id="PTHR38360:SF1">
    <property type="entry name" value="F12P19.7"/>
    <property type="match status" value="1"/>
</dbReference>
<name>C1E5V8_MICCC</name>
<dbReference type="PANTHER" id="PTHR38360">
    <property type="entry name" value="OS03G0120000 PROTEIN"/>
    <property type="match status" value="1"/>
</dbReference>
<proteinExistence type="predicted"/>
<feature type="signal peptide" evidence="1">
    <location>
        <begin position="1"/>
        <end position="24"/>
    </location>
</feature>
<dbReference type="GeneID" id="8243730"/>
<evidence type="ECO:0000313" key="3">
    <source>
        <dbReference type="Proteomes" id="UP000002009"/>
    </source>
</evidence>
<keyword evidence="3" id="KW-1185">Reference proteome</keyword>
<dbReference type="InParanoid" id="C1E5V8"/>
<dbReference type="Proteomes" id="UP000002009">
    <property type="component" value="Chromosome 5"/>
</dbReference>